<dbReference type="Proteomes" id="UP001652395">
    <property type="component" value="Unassembled WGS sequence"/>
</dbReference>
<organism evidence="14 15">
    <name type="scientific">Alitiscatomonas aceti</name>
    <dbReference type="NCBI Taxonomy" id="2981724"/>
    <lineage>
        <taxon>Bacteria</taxon>
        <taxon>Bacillati</taxon>
        <taxon>Bacillota</taxon>
        <taxon>Clostridia</taxon>
        <taxon>Lachnospirales</taxon>
        <taxon>Lachnospiraceae</taxon>
        <taxon>Alitiscatomonas</taxon>
    </lineage>
</organism>
<evidence type="ECO:0000313" key="15">
    <source>
        <dbReference type="Proteomes" id="UP001652395"/>
    </source>
</evidence>
<comment type="function">
    <text evidence="1">Multidrug efflux pump.</text>
</comment>
<keyword evidence="6" id="KW-0050">Antiport</keyword>
<evidence type="ECO:0000256" key="9">
    <source>
        <dbReference type="ARBA" id="ARBA00022989"/>
    </source>
</evidence>
<evidence type="ECO:0000256" key="7">
    <source>
        <dbReference type="ARBA" id="ARBA00022475"/>
    </source>
</evidence>
<reference evidence="14 15" key="1">
    <citation type="journal article" date="2021" name="ISME Commun">
        <title>Automated analysis of genomic sequences facilitates high-throughput and comprehensive description of bacteria.</title>
        <authorList>
            <person name="Hitch T.C.A."/>
        </authorList>
    </citation>
    <scope>NUCLEOTIDE SEQUENCE [LARGE SCALE GENOMIC DNA]</scope>
    <source>
        <strain evidence="15">f_CCE</strain>
    </source>
</reference>
<dbReference type="InterPro" id="IPR048279">
    <property type="entry name" value="MdtK-like"/>
</dbReference>
<evidence type="ECO:0000256" key="6">
    <source>
        <dbReference type="ARBA" id="ARBA00022449"/>
    </source>
</evidence>
<evidence type="ECO:0000256" key="13">
    <source>
        <dbReference type="SAM" id="Phobius"/>
    </source>
</evidence>
<evidence type="ECO:0000256" key="2">
    <source>
        <dbReference type="ARBA" id="ARBA00004651"/>
    </source>
</evidence>
<keyword evidence="8 13" id="KW-0812">Transmembrane</keyword>
<sequence length="468" mass="50913">MFLTGTKKMLGDRIFLQKAVRIALPVAMQGMLNTIVNLVDTMMIGTLGETTIAAVGLANKVFFVFSLLVFGIVSGSGVLAAQYWGNNDVKNIRKVLGLALMLALAGAAAFMIPAMVCPELVMRIFTVSPETIRIGSAYLVVAAISYPFTAFTNVYVAMLRAVGQVKLPVFTSCLAIIVNIVLNFLLIFPARTVTAAGQEIFIYGAGLGVVGAALATLIARIVEAAVLVLVVYIRKFPIACRIREMFGYTKAFIRQFVSTCAPVIANEFMWGLGVTMYSLAYGRMGDNAVAAVTIAMTIQDIVFVLFQGLSAATAVILGNEMGAGHLERAEEYATNFFRLLFLLSAAGMVIVLMIRGPILSIYQISPEVKEDAARCLLTFALFLPAKMYNLICIVGVLRSGGDTKMCLFLDTSGVWCIGIPLAFLGGLVFHFPIYVVYGMVMLEEVYKSALGYWRYRQKKWLRNLAAEI</sequence>
<keyword evidence="7" id="KW-1003">Cell membrane</keyword>
<feature type="transmembrane region" description="Helical" evidence="13">
    <location>
        <begin position="288"/>
        <end position="316"/>
    </location>
</feature>
<gene>
    <name evidence="14" type="ORF">OCV69_07425</name>
</gene>
<dbReference type="InterPro" id="IPR002528">
    <property type="entry name" value="MATE_fam"/>
</dbReference>
<proteinExistence type="inferred from homology"/>
<feature type="transmembrane region" description="Helical" evidence="13">
    <location>
        <begin position="200"/>
        <end position="233"/>
    </location>
</feature>
<feature type="transmembrane region" description="Helical" evidence="13">
    <location>
        <begin position="95"/>
        <end position="116"/>
    </location>
</feature>
<dbReference type="InterPro" id="IPR050222">
    <property type="entry name" value="MATE_MdtK"/>
</dbReference>
<evidence type="ECO:0000256" key="3">
    <source>
        <dbReference type="ARBA" id="ARBA00010199"/>
    </source>
</evidence>
<comment type="caution">
    <text evidence="14">The sequence shown here is derived from an EMBL/GenBank/DDBJ whole genome shotgun (WGS) entry which is preliminary data.</text>
</comment>
<evidence type="ECO:0000256" key="11">
    <source>
        <dbReference type="ARBA" id="ARBA00023136"/>
    </source>
</evidence>
<comment type="similarity">
    <text evidence="3">Belongs to the multi antimicrobial extrusion (MATE) (TC 2.A.66.1) family.</text>
</comment>
<keyword evidence="5" id="KW-0813">Transport</keyword>
<comment type="subcellular location">
    <subcellularLocation>
        <location evidence="2">Cell membrane</location>
        <topology evidence="2">Multi-pass membrane protein</topology>
    </subcellularLocation>
</comment>
<evidence type="ECO:0000256" key="12">
    <source>
        <dbReference type="ARBA" id="ARBA00031636"/>
    </source>
</evidence>
<evidence type="ECO:0000256" key="1">
    <source>
        <dbReference type="ARBA" id="ARBA00003408"/>
    </source>
</evidence>
<feature type="transmembrane region" description="Helical" evidence="13">
    <location>
        <begin position="169"/>
        <end position="188"/>
    </location>
</feature>
<dbReference type="PANTHER" id="PTHR43298:SF2">
    <property type="entry name" value="FMN_FAD EXPORTER YEEO-RELATED"/>
    <property type="match status" value="1"/>
</dbReference>
<dbReference type="Pfam" id="PF01554">
    <property type="entry name" value="MatE"/>
    <property type="match status" value="2"/>
</dbReference>
<dbReference type="PANTHER" id="PTHR43298">
    <property type="entry name" value="MULTIDRUG RESISTANCE PROTEIN NORM-RELATED"/>
    <property type="match status" value="1"/>
</dbReference>
<accession>A0ABT2UYV7</accession>
<keyword evidence="10" id="KW-0406">Ion transport</keyword>
<feature type="transmembrane region" description="Helical" evidence="13">
    <location>
        <begin position="375"/>
        <end position="397"/>
    </location>
</feature>
<keyword evidence="15" id="KW-1185">Reference proteome</keyword>
<evidence type="ECO:0000256" key="5">
    <source>
        <dbReference type="ARBA" id="ARBA00022448"/>
    </source>
</evidence>
<feature type="transmembrane region" description="Helical" evidence="13">
    <location>
        <begin position="136"/>
        <end position="157"/>
    </location>
</feature>
<dbReference type="PIRSF" id="PIRSF006603">
    <property type="entry name" value="DinF"/>
    <property type="match status" value="1"/>
</dbReference>
<protein>
    <recommendedName>
        <fullName evidence="4">Probable multidrug resistance protein NorM</fullName>
    </recommendedName>
    <alternativeName>
        <fullName evidence="12">Multidrug-efflux transporter</fullName>
    </alternativeName>
</protein>
<dbReference type="NCBIfam" id="TIGR00797">
    <property type="entry name" value="matE"/>
    <property type="match status" value="1"/>
</dbReference>
<feature type="transmembrane region" description="Helical" evidence="13">
    <location>
        <begin position="336"/>
        <end position="354"/>
    </location>
</feature>
<dbReference type="CDD" id="cd13134">
    <property type="entry name" value="MATE_like_8"/>
    <property type="match status" value="1"/>
</dbReference>
<keyword evidence="11 13" id="KW-0472">Membrane</keyword>
<feature type="transmembrane region" description="Helical" evidence="13">
    <location>
        <begin position="61"/>
        <end position="83"/>
    </location>
</feature>
<evidence type="ECO:0000313" key="14">
    <source>
        <dbReference type="EMBL" id="MCU6799762.1"/>
    </source>
</evidence>
<evidence type="ECO:0000256" key="4">
    <source>
        <dbReference type="ARBA" id="ARBA00020268"/>
    </source>
</evidence>
<dbReference type="RefSeq" id="WP_262563042.1">
    <property type="nucleotide sequence ID" value="NZ_JAOQJF010000011.1"/>
</dbReference>
<evidence type="ECO:0000256" key="10">
    <source>
        <dbReference type="ARBA" id="ARBA00023065"/>
    </source>
</evidence>
<keyword evidence="9 13" id="KW-1133">Transmembrane helix</keyword>
<feature type="transmembrane region" description="Helical" evidence="13">
    <location>
        <begin position="417"/>
        <end position="437"/>
    </location>
</feature>
<dbReference type="EMBL" id="JAOQJF010000011">
    <property type="protein sequence ID" value="MCU6799762.1"/>
    <property type="molecule type" value="Genomic_DNA"/>
</dbReference>
<evidence type="ECO:0000256" key="8">
    <source>
        <dbReference type="ARBA" id="ARBA00022692"/>
    </source>
</evidence>
<name>A0ABT2UYV7_9FIRM</name>